<dbReference type="PROSITE" id="PS00409">
    <property type="entry name" value="PROKAR_NTER_METHYL"/>
    <property type="match status" value="1"/>
</dbReference>
<gene>
    <name evidence="3" type="ORF">JI746_00380</name>
</gene>
<dbReference type="NCBIfam" id="TIGR02532">
    <property type="entry name" value="IV_pilin_GFxxxE"/>
    <property type="match status" value="1"/>
</dbReference>
<dbReference type="PRINTS" id="PR00813">
    <property type="entry name" value="BCTERIALGSPG"/>
</dbReference>
<keyword evidence="4" id="KW-1185">Reference proteome</keyword>
<organism evidence="3 4">
    <name type="scientific">Ramlibacter alkalitolerans</name>
    <dbReference type="NCBI Taxonomy" id="2039631"/>
    <lineage>
        <taxon>Bacteria</taxon>
        <taxon>Pseudomonadati</taxon>
        <taxon>Pseudomonadota</taxon>
        <taxon>Betaproteobacteria</taxon>
        <taxon>Burkholderiales</taxon>
        <taxon>Comamonadaceae</taxon>
        <taxon>Ramlibacter</taxon>
    </lineage>
</organism>
<protein>
    <submittedName>
        <fullName evidence="3">Type II secretion system protein</fullName>
    </submittedName>
</protein>
<dbReference type="EMBL" id="JAEQND010000001">
    <property type="protein sequence ID" value="MBL0423549.1"/>
    <property type="molecule type" value="Genomic_DNA"/>
</dbReference>
<name>A0ABS1JH45_9BURK</name>
<feature type="region of interest" description="Disordered" evidence="2">
    <location>
        <begin position="120"/>
        <end position="156"/>
    </location>
</feature>
<proteinExistence type="predicted"/>
<dbReference type="SUPFAM" id="SSF54523">
    <property type="entry name" value="Pili subunits"/>
    <property type="match status" value="1"/>
</dbReference>
<sequence>MRGVRGFTLIELVITVALIALLAALAAPVAETVVRRGKEQELKAALMQIRDAIDAYKDAADQGRIAKAATDSGYPPNLEVLVGGVIDKSSAGGAKIYFLRRVPRDPFGDASLQPAQTWLLRGSDSPPDAPSAGKDVFDVRSMSDGKALDGSNYREW</sequence>
<evidence type="ECO:0000313" key="3">
    <source>
        <dbReference type="EMBL" id="MBL0423549.1"/>
    </source>
</evidence>
<reference evidence="3 4" key="1">
    <citation type="journal article" date="2017" name="Int. J. Syst. Evol. Microbiol.">
        <title>Ramlibacter alkalitolerans sp. nov., alkali-tolerant bacterium isolated from soil of ginseng.</title>
        <authorList>
            <person name="Lee D.H."/>
            <person name="Cha C.J."/>
        </authorList>
    </citation>
    <scope>NUCLEOTIDE SEQUENCE [LARGE SCALE GENOMIC DNA]</scope>
    <source>
        <strain evidence="3 4">KACC 19305</strain>
    </source>
</reference>
<accession>A0ABS1JH45</accession>
<dbReference type="InterPro" id="IPR000983">
    <property type="entry name" value="Bac_GSPG_pilin"/>
</dbReference>
<dbReference type="InterPro" id="IPR045584">
    <property type="entry name" value="Pilin-like"/>
</dbReference>
<dbReference type="Pfam" id="PF07963">
    <property type="entry name" value="N_methyl"/>
    <property type="match status" value="1"/>
</dbReference>
<dbReference type="InterPro" id="IPR012902">
    <property type="entry name" value="N_methyl_site"/>
</dbReference>
<dbReference type="Proteomes" id="UP000622707">
    <property type="component" value="Unassembled WGS sequence"/>
</dbReference>
<evidence type="ECO:0000256" key="1">
    <source>
        <dbReference type="ARBA" id="ARBA00022481"/>
    </source>
</evidence>
<dbReference type="RefSeq" id="WP_201686801.1">
    <property type="nucleotide sequence ID" value="NZ_JAEQND010000001.1"/>
</dbReference>
<evidence type="ECO:0000256" key="2">
    <source>
        <dbReference type="SAM" id="MobiDB-lite"/>
    </source>
</evidence>
<keyword evidence="1" id="KW-0488">Methylation</keyword>
<evidence type="ECO:0000313" key="4">
    <source>
        <dbReference type="Proteomes" id="UP000622707"/>
    </source>
</evidence>
<feature type="compositionally biased region" description="Basic and acidic residues" evidence="2">
    <location>
        <begin position="135"/>
        <end position="156"/>
    </location>
</feature>
<dbReference type="Gene3D" id="3.30.700.10">
    <property type="entry name" value="Glycoprotein, Type 4 Pilin"/>
    <property type="match status" value="1"/>
</dbReference>
<comment type="caution">
    <text evidence="3">The sequence shown here is derived from an EMBL/GenBank/DDBJ whole genome shotgun (WGS) entry which is preliminary data.</text>
</comment>